<dbReference type="Proteomes" id="UP000672526">
    <property type="component" value="Unassembled WGS sequence"/>
</dbReference>
<evidence type="ECO:0000256" key="1">
    <source>
        <dbReference type="SAM" id="MobiDB-lite"/>
    </source>
</evidence>
<evidence type="ECO:0000313" key="3">
    <source>
        <dbReference type="Proteomes" id="UP000672526"/>
    </source>
</evidence>
<organism evidence="2 3">
    <name type="scientific">Paraburkholderia haematera</name>
    <dbReference type="NCBI Taxonomy" id="2793077"/>
    <lineage>
        <taxon>Bacteria</taxon>
        <taxon>Pseudomonadati</taxon>
        <taxon>Pseudomonadota</taxon>
        <taxon>Betaproteobacteria</taxon>
        <taxon>Burkholderiales</taxon>
        <taxon>Burkholderiaceae</taxon>
        <taxon>Paraburkholderia</taxon>
    </lineage>
</organism>
<comment type="caution">
    <text evidence="2">The sequence shown here is derived from an EMBL/GenBank/DDBJ whole genome shotgun (WGS) entry which is preliminary data.</text>
</comment>
<keyword evidence="3" id="KW-1185">Reference proteome</keyword>
<accession>A0ABN7KDL3</accession>
<feature type="compositionally biased region" description="Basic residues" evidence="1">
    <location>
        <begin position="89"/>
        <end position="105"/>
    </location>
</feature>
<dbReference type="Gene3D" id="3.30.470.10">
    <property type="match status" value="1"/>
</dbReference>
<proteinExistence type="predicted"/>
<sequence length="105" mass="11648">MSAVSDVSLDPIAYLNGERVPRSEARVPVLDRGFIFGDGMLTEGSSSDIWMVKDGALYAPPRSSTVSRLATASRAPCLQRCTRPISVPRPRKRTKRTKRTKRSKE</sequence>
<dbReference type="SUPFAM" id="SSF56752">
    <property type="entry name" value="D-aminoacid aminotransferase-like PLP-dependent enzymes"/>
    <property type="match status" value="1"/>
</dbReference>
<dbReference type="InterPro" id="IPR036038">
    <property type="entry name" value="Aminotransferase-like"/>
</dbReference>
<name>A0ABN7KDL3_9BURK</name>
<gene>
    <name evidence="2" type="ORF">R69888_00046</name>
</gene>
<dbReference type="EMBL" id="CAJNBK010000001">
    <property type="protein sequence ID" value="CAE6687376.1"/>
    <property type="molecule type" value="Genomic_DNA"/>
</dbReference>
<reference evidence="2 3" key="1">
    <citation type="submission" date="2021-02" db="EMBL/GenBank/DDBJ databases">
        <authorList>
            <person name="Vanwijnsberghe S."/>
        </authorList>
    </citation>
    <scope>NUCLEOTIDE SEQUENCE [LARGE SCALE GENOMIC DNA]</scope>
    <source>
        <strain evidence="2 3">LMG 31837</strain>
    </source>
</reference>
<evidence type="ECO:0000313" key="2">
    <source>
        <dbReference type="EMBL" id="CAE6687376.1"/>
    </source>
</evidence>
<dbReference type="InterPro" id="IPR043131">
    <property type="entry name" value="BCAT-like_N"/>
</dbReference>
<feature type="region of interest" description="Disordered" evidence="1">
    <location>
        <begin position="83"/>
        <end position="105"/>
    </location>
</feature>
<protein>
    <submittedName>
        <fullName evidence="2">Uncharacterized protein</fullName>
    </submittedName>
</protein>